<dbReference type="PANTHER" id="PTHR42790:SF19">
    <property type="entry name" value="KYNURENINE_ALPHA-AMINOADIPATE AMINOTRANSFERASE, MITOCHONDRIAL"/>
    <property type="match status" value="1"/>
</dbReference>
<name>A0ABS2DS14_9BURK</name>
<sequence length="404" mass="44969">MTTCDCKNTCTPTPVFSQIGKPKGNSIIQDILALASRPEVISFGGGLPSPEGFPLEAVKEAADWVIDNQGRRALQYSAVEGVMELRTALAHWETENGVPTKPEEVLVCSGSQQGLDMIARLFLDPGSKMLVESPTYLGALQAFQLSQPEFVELPCDEQGLNPAAMGEECRGARLAYVMPTFQNPTGRSIDVERRKLLAEKAREYDFWILEDNPYGQIYYDEKPALSMRAFAPERTITLNTMSKVLAPGFRLGYFMAPKIIIDALSEMKTAIDLHTATYTQLITARCLELDLMKKHLPYVRGIYKQHAECMLNALETYLPKHPQIKWTHPKGGMFIWLELPENVDATELLKACIAAEVPVAFVPGFAFYANHPKHNTARLSFVTVPEEKIVAGVKTIAETLQKFL</sequence>
<dbReference type="InterPro" id="IPR004839">
    <property type="entry name" value="Aminotransferase_I/II_large"/>
</dbReference>
<evidence type="ECO:0000256" key="4">
    <source>
        <dbReference type="ARBA" id="ARBA00022898"/>
    </source>
</evidence>
<evidence type="ECO:0000313" key="6">
    <source>
        <dbReference type="EMBL" id="MBM6703932.1"/>
    </source>
</evidence>
<dbReference type="Proteomes" id="UP000715095">
    <property type="component" value="Unassembled WGS sequence"/>
</dbReference>
<comment type="caution">
    <text evidence="6">The sequence shown here is derived from an EMBL/GenBank/DDBJ whole genome shotgun (WGS) entry which is preliminary data.</text>
</comment>
<dbReference type="Gene3D" id="3.40.640.10">
    <property type="entry name" value="Type I PLP-dependent aspartate aminotransferase-like (Major domain)"/>
    <property type="match status" value="1"/>
</dbReference>
<dbReference type="SUPFAM" id="SSF53383">
    <property type="entry name" value="PLP-dependent transferases"/>
    <property type="match status" value="1"/>
</dbReference>
<accession>A0ABS2DS14</accession>
<comment type="cofactor">
    <cofactor evidence="1">
        <name>pyridoxal 5'-phosphate</name>
        <dbReference type="ChEBI" id="CHEBI:597326"/>
    </cofactor>
</comment>
<keyword evidence="7" id="KW-1185">Reference proteome</keyword>
<protein>
    <submittedName>
        <fullName evidence="6">PLP-dependent aminotransferase family protein</fullName>
    </submittedName>
</protein>
<evidence type="ECO:0000256" key="3">
    <source>
        <dbReference type="ARBA" id="ARBA00022679"/>
    </source>
</evidence>
<organism evidence="6 7">
    <name type="scientific">Sutterella massiliensis</name>
    <dbReference type="NCBI Taxonomy" id="1816689"/>
    <lineage>
        <taxon>Bacteria</taxon>
        <taxon>Pseudomonadati</taxon>
        <taxon>Pseudomonadota</taxon>
        <taxon>Betaproteobacteria</taxon>
        <taxon>Burkholderiales</taxon>
        <taxon>Sutterellaceae</taxon>
        <taxon>Sutterella</taxon>
    </lineage>
</organism>
<proteinExistence type="predicted"/>
<evidence type="ECO:0000259" key="5">
    <source>
        <dbReference type="Pfam" id="PF00155"/>
    </source>
</evidence>
<dbReference type="PANTHER" id="PTHR42790">
    <property type="entry name" value="AMINOTRANSFERASE"/>
    <property type="match status" value="1"/>
</dbReference>
<dbReference type="Gene3D" id="3.90.1150.10">
    <property type="entry name" value="Aspartate Aminotransferase, domain 1"/>
    <property type="match status" value="1"/>
</dbReference>
<keyword evidence="4" id="KW-0663">Pyridoxal phosphate</keyword>
<dbReference type="RefSeq" id="WP_205102398.1">
    <property type="nucleotide sequence ID" value="NZ_JACJJC010000006.1"/>
</dbReference>
<dbReference type="Pfam" id="PF00155">
    <property type="entry name" value="Aminotran_1_2"/>
    <property type="match status" value="1"/>
</dbReference>
<gene>
    <name evidence="6" type="ORF">H6A60_05460</name>
</gene>
<keyword evidence="3" id="KW-0808">Transferase</keyword>
<dbReference type="InterPro" id="IPR015421">
    <property type="entry name" value="PyrdxlP-dep_Trfase_major"/>
</dbReference>
<evidence type="ECO:0000256" key="2">
    <source>
        <dbReference type="ARBA" id="ARBA00022576"/>
    </source>
</evidence>
<dbReference type="CDD" id="cd00609">
    <property type="entry name" value="AAT_like"/>
    <property type="match status" value="1"/>
</dbReference>
<dbReference type="InterPro" id="IPR015424">
    <property type="entry name" value="PyrdxlP-dep_Trfase"/>
</dbReference>
<dbReference type="InterPro" id="IPR050859">
    <property type="entry name" value="Class-I_PLP-dep_aminotransf"/>
</dbReference>
<evidence type="ECO:0000313" key="7">
    <source>
        <dbReference type="Proteomes" id="UP000715095"/>
    </source>
</evidence>
<dbReference type="GO" id="GO:0008483">
    <property type="term" value="F:transaminase activity"/>
    <property type="evidence" value="ECO:0007669"/>
    <property type="project" value="UniProtKB-KW"/>
</dbReference>
<dbReference type="EMBL" id="JACJJC010000006">
    <property type="protein sequence ID" value="MBM6703932.1"/>
    <property type="molecule type" value="Genomic_DNA"/>
</dbReference>
<reference evidence="6 7" key="1">
    <citation type="journal article" date="2021" name="Sci. Rep.">
        <title>The distribution of antibiotic resistance genes in chicken gut microbiota commensals.</title>
        <authorList>
            <person name="Juricova H."/>
            <person name="Matiasovicova J."/>
            <person name="Kubasova T."/>
            <person name="Cejkova D."/>
            <person name="Rychlik I."/>
        </authorList>
    </citation>
    <scope>NUCLEOTIDE SEQUENCE [LARGE SCALE GENOMIC DNA]</scope>
    <source>
        <strain evidence="6 7">An829</strain>
    </source>
</reference>
<feature type="domain" description="Aminotransferase class I/classII large" evidence="5">
    <location>
        <begin position="52"/>
        <end position="391"/>
    </location>
</feature>
<evidence type="ECO:0000256" key="1">
    <source>
        <dbReference type="ARBA" id="ARBA00001933"/>
    </source>
</evidence>
<keyword evidence="2 6" id="KW-0032">Aminotransferase</keyword>
<dbReference type="InterPro" id="IPR015422">
    <property type="entry name" value="PyrdxlP-dep_Trfase_small"/>
</dbReference>